<reference evidence="2" key="1">
    <citation type="journal article" date="2023" name="Front. Plant Sci.">
        <title>Chromosomal-level genome assembly of Melastoma candidum provides insights into trichome evolution.</title>
        <authorList>
            <person name="Zhong Y."/>
            <person name="Wu W."/>
            <person name="Sun C."/>
            <person name="Zou P."/>
            <person name="Liu Y."/>
            <person name="Dai S."/>
            <person name="Zhou R."/>
        </authorList>
    </citation>
    <scope>NUCLEOTIDE SEQUENCE [LARGE SCALE GENOMIC DNA]</scope>
</reference>
<proteinExistence type="predicted"/>
<evidence type="ECO:0000313" key="1">
    <source>
        <dbReference type="EMBL" id="KAI4369964.1"/>
    </source>
</evidence>
<dbReference type="Proteomes" id="UP001057402">
    <property type="component" value="Chromosome 5"/>
</dbReference>
<name>A0ACB9QX29_9MYRT</name>
<organism evidence="1 2">
    <name type="scientific">Melastoma candidum</name>
    <dbReference type="NCBI Taxonomy" id="119954"/>
    <lineage>
        <taxon>Eukaryota</taxon>
        <taxon>Viridiplantae</taxon>
        <taxon>Streptophyta</taxon>
        <taxon>Embryophyta</taxon>
        <taxon>Tracheophyta</taxon>
        <taxon>Spermatophyta</taxon>
        <taxon>Magnoliopsida</taxon>
        <taxon>eudicotyledons</taxon>
        <taxon>Gunneridae</taxon>
        <taxon>Pentapetalae</taxon>
        <taxon>rosids</taxon>
        <taxon>malvids</taxon>
        <taxon>Myrtales</taxon>
        <taxon>Melastomataceae</taxon>
        <taxon>Melastomatoideae</taxon>
        <taxon>Melastomateae</taxon>
        <taxon>Melastoma</taxon>
    </lineage>
</organism>
<comment type="caution">
    <text evidence="1">The sequence shown here is derived from an EMBL/GenBank/DDBJ whole genome shotgun (WGS) entry which is preliminary data.</text>
</comment>
<dbReference type="EMBL" id="CM042884">
    <property type="protein sequence ID" value="KAI4369964.1"/>
    <property type="molecule type" value="Genomic_DNA"/>
</dbReference>
<keyword evidence="2" id="KW-1185">Reference proteome</keyword>
<protein>
    <submittedName>
        <fullName evidence="1">Uncharacterized protein</fullName>
    </submittedName>
</protein>
<evidence type="ECO:0000313" key="2">
    <source>
        <dbReference type="Proteomes" id="UP001057402"/>
    </source>
</evidence>
<gene>
    <name evidence="1" type="ORF">MLD38_018356</name>
</gene>
<accession>A0ACB9QX29</accession>
<sequence length="303" mass="33888">MSQVNLLLYGNGKVVHGSQGVGYSRGPVKRIKLDADADYVRFQSVIVNAMRLNEGSRLEICHRYPVPSYGPSGINFVLVPIGDDEDVRLLFEFAMSNGDRIQEVYVISVSGNSCNEGRPPNSGSKRGSNMQPVGVNLDEGLNVVQERMENFEFSRNFHRLEQVNEGCSGYGGNARNEEDGRNEDVDDGGNYNEDNSEEDDPFEQLEGDLGDEGVRVESIYRRYENHIVDSIVNSDDDAETDDEMFNGVDLENEDAVNQAGPSRRKRVEKPLPFYLDSGDTGKVIWEDDEDVTIRRRGRCSVLS</sequence>